<evidence type="ECO:0008006" key="3">
    <source>
        <dbReference type="Google" id="ProtNLM"/>
    </source>
</evidence>
<dbReference type="RefSeq" id="WP_264731491.1">
    <property type="nucleotide sequence ID" value="NZ_JAPDNR010000001.1"/>
</dbReference>
<dbReference type="Gene3D" id="2.160.20.10">
    <property type="entry name" value="Single-stranded right-handed beta-helix, Pectin lyase-like"/>
    <property type="match status" value="1"/>
</dbReference>
<evidence type="ECO:0000313" key="2">
    <source>
        <dbReference type="Proteomes" id="UP001207742"/>
    </source>
</evidence>
<gene>
    <name evidence="1" type="ORF">OL497_15325</name>
</gene>
<sequence>MTPKDTQTTTLTTTPQTGTIVVNGVTISYTVAGEKITYSDGKFAFPSIYSTDFVKAYETATQTPVAPDPNVVGTGSGELLLGTLSNASLKIKPGNYSFIYIASATNVKIDATDVVLNNGSMEVDQANTFELWGLSVINQPYRALTIRGNSNDVYLHDLSFKNIGDYTIHYDNRTIYDGSPATVSKNWKFERLTYENTSCGFFCRGEFAPNGVEGLMRNFKFVNNTIKNCPEIGNVVWMGAVEDYEIAGNVINNINTLYTDPNAPNGYHNGIFQMMGNGSFHDNKITNHQGNAIRAWGMSFGTTVKEVLIYNNIVWNSWKYSAFELQLAPYLYDYIQQYPARVTHTNAKVYNNTAGHLNVSQDWEGQQLDLYNTYGTLEYYNNVGFEMVKAVGPVTNMINNMSGTVITRSDNNHYFPTQQQAVVDTVNFQSLVPGAGAQ</sequence>
<dbReference type="EMBL" id="JAPDNS010000001">
    <property type="protein sequence ID" value="MCW3485280.1"/>
    <property type="molecule type" value="Genomic_DNA"/>
</dbReference>
<keyword evidence="2" id="KW-1185">Reference proteome</keyword>
<dbReference type="InterPro" id="IPR012334">
    <property type="entry name" value="Pectin_lyas_fold"/>
</dbReference>
<dbReference type="InterPro" id="IPR011050">
    <property type="entry name" value="Pectin_lyase_fold/virulence"/>
</dbReference>
<proteinExistence type="predicted"/>
<protein>
    <recommendedName>
        <fullName evidence="3">Right handed beta helix domain-containing protein</fullName>
    </recommendedName>
</protein>
<dbReference type="Proteomes" id="UP001207742">
    <property type="component" value="Unassembled WGS sequence"/>
</dbReference>
<reference evidence="1 2" key="1">
    <citation type="submission" date="2022-10" db="EMBL/GenBank/DDBJ databases">
        <title>Chitinophaga nivalis PC15 sp. nov., isolated from Pyeongchang county, South Korea.</title>
        <authorList>
            <person name="Trinh H.N."/>
        </authorList>
    </citation>
    <scope>NUCLEOTIDE SEQUENCE [LARGE SCALE GENOMIC DNA]</scope>
    <source>
        <strain evidence="1 2">PC14</strain>
    </source>
</reference>
<name>A0ABT3IMU1_9BACT</name>
<dbReference type="SUPFAM" id="SSF51126">
    <property type="entry name" value="Pectin lyase-like"/>
    <property type="match status" value="1"/>
</dbReference>
<accession>A0ABT3IMU1</accession>
<comment type="caution">
    <text evidence="1">The sequence shown here is derived from an EMBL/GenBank/DDBJ whole genome shotgun (WGS) entry which is preliminary data.</text>
</comment>
<organism evidence="1 2">
    <name type="scientific">Chitinophaga nivalis</name>
    <dbReference type="NCBI Taxonomy" id="2991709"/>
    <lineage>
        <taxon>Bacteria</taxon>
        <taxon>Pseudomonadati</taxon>
        <taxon>Bacteroidota</taxon>
        <taxon>Chitinophagia</taxon>
        <taxon>Chitinophagales</taxon>
        <taxon>Chitinophagaceae</taxon>
        <taxon>Chitinophaga</taxon>
    </lineage>
</organism>
<evidence type="ECO:0000313" key="1">
    <source>
        <dbReference type="EMBL" id="MCW3485280.1"/>
    </source>
</evidence>